<name>A0A401THT2_CHIPU</name>
<sequence>MPVLIDISGIRVPEYCTAQVRSLYTMMGTEVIERAIDAMGATHYRTDIHNTQRNRWDIISDTLTGLNTGTSMVNSLDIQGLNEKVEQLRGVMRDLLARSLTHQAEQAFLGEEGAHLQLDGIAVLETHAYTINCLIDQERENTAHIQEGQLCHAYGLWMVAQIRHNLDQIQRGEVPDWINSTKLASLAGGSGTLDSRTLKGMTRVIPDCEVSEATGVGMVLLIPVVTPGSGPFPLFHIENIGVIRENTSFKYILAHDTAISRDGAVYGVPLAGCKRRVAITVCPHPLRRSETAECGFHRTQGCTLGIELTGLHFTRGGYGGRGQYCVSTLETSFGFNGLQCPIPHHEFCFTPRRPVTIGQAHISEVRRRDLESIQAADEFRNTLREYQEPEQAPIPHLAEVLREL</sequence>
<feature type="non-terminal residue" evidence="1">
    <location>
        <position position="404"/>
    </location>
</feature>
<dbReference type="Proteomes" id="UP000287033">
    <property type="component" value="Unassembled WGS sequence"/>
</dbReference>
<evidence type="ECO:0000313" key="1">
    <source>
        <dbReference type="EMBL" id="GCC42220.1"/>
    </source>
</evidence>
<proteinExistence type="predicted"/>
<keyword evidence="2" id="KW-1185">Reference proteome</keyword>
<dbReference type="AlphaFoldDB" id="A0A401THT2"/>
<dbReference type="OMA" id="AYTINCL"/>
<gene>
    <name evidence="1" type="ORF">chiPu_0026453</name>
</gene>
<accession>A0A401THT2</accession>
<reference evidence="1 2" key="1">
    <citation type="journal article" date="2018" name="Nat. Ecol. Evol.">
        <title>Shark genomes provide insights into elasmobranch evolution and the origin of vertebrates.</title>
        <authorList>
            <person name="Hara Y"/>
            <person name="Yamaguchi K"/>
            <person name="Onimaru K"/>
            <person name="Kadota M"/>
            <person name="Koyanagi M"/>
            <person name="Keeley SD"/>
            <person name="Tatsumi K"/>
            <person name="Tanaka K"/>
            <person name="Motone F"/>
            <person name="Kageyama Y"/>
            <person name="Nozu R"/>
            <person name="Adachi N"/>
            <person name="Nishimura O"/>
            <person name="Nakagawa R"/>
            <person name="Tanegashima C"/>
            <person name="Kiyatake I"/>
            <person name="Matsumoto R"/>
            <person name="Murakumo K"/>
            <person name="Nishida K"/>
            <person name="Terakita A"/>
            <person name="Kuratani S"/>
            <person name="Sato K"/>
            <person name="Hyodo S Kuraku.S."/>
        </authorList>
    </citation>
    <scope>NUCLEOTIDE SEQUENCE [LARGE SCALE GENOMIC DNA]</scope>
</reference>
<dbReference type="EMBL" id="BEZZ01079639">
    <property type="protein sequence ID" value="GCC42220.1"/>
    <property type="molecule type" value="Genomic_DNA"/>
</dbReference>
<evidence type="ECO:0000313" key="2">
    <source>
        <dbReference type="Proteomes" id="UP000287033"/>
    </source>
</evidence>
<comment type="caution">
    <text evidence="1">The sequence shown here is derived from an EMBL/GenBank/DDBJ whole genome shotgun (WGS) entry which is preliminary data.</text>
</comment>
<protein>
    <submittedName>
        <fullName evidence="1">Uncharacterized protein</fullName>
    </submittedName>
</protein>
<organism evidence="1 2">
    <name type="scientific">Chiloscyllium punctatum</name>
    <name type="common">Brownbanded bambooshark</name>
    <name type="synonym">Hemiscyllium punctatum</name>
    <dbReference type="NCBI Taxonomy" id="137246"/>
    <lineage>
        <taxon>Eukaryota</taxon>
        <taxon>Metazoa</taxon>
        <taxon>Chordata</taxon>
        <taxon>Craniata</taxon>
        <taxon>Vertebrata</taxon>
        <taxon>Chondrichthyes</taxon>
        <taxon>Elasmobranchii</taxon>
        <taxon>Galeomorphii</taxon>
        <taxon>Galeoidea</taxon>
        <taxon>Orectolobiformes</taxon>
        <taxon>Hemiscylliidae</taxon>
        <taxon>Chiloscyllium</taxon>
    </lineage>
</organism>